<accession>A0A0M1VXA3</accession>
<evidence type="ECO:0000259" key="11">
    <source>
        <dbReference type="Pfam" id="PF05746"/>
    </source>
</evidence>
<dbReference type="HAMAP" id="MF_00255">
    <property type="entry name" value="Gly_tRNA_synth_beta"/>
    <property type="match status" value="1"/>
</dbReference>
<dbReference type="PANTHER" id="PTHR30075:SF2">
    <property type="entry name" value="GLYCINE--TRNA LIGASE, CHLOROPLASTIC_MITOCHONDRIAL 2"/>
    <property type="match status" value="1"/>
</dbReference>
<keyword evidence="5 10" id="KW-0547">Nucleotide-binding</keyword>
<keyword evidence="3 10" id="KW-0963">Cytoplasm</keyword>
<evidence type="ECO:0000256" key="5">
    <source>
        <dbReference type="ARBA" id="ARBA00022741"/>
    </source>
</evidence>
<evidence type="ECO:0000256" key="1">
    <source>
        <dbReference type="ARBA" id="ARBA00004496"/>
    </source>
</evidence>
<comment type="similarity">
    <text evidence="2 10">Belongs to the class-II aminoacyl-tRNA synthetase family.</text>
</comment>
<keyword evidence="8 10" id="KW-0030">Aminoacyl-tRNA synthetase</keyword>
<proteinExistence type="inferred from homology"/>
<dbReference type="PROSITE" id="PS50861">
    <property type="entry name" value="AA_TRNA_LIGASE_II_GLYAB"/>
    <property type="match status" value="1"/>
</dbReference>
<evidence type="ECO:0000313" key="12">
    <source>
        <dbReference type="EMBL" id="EEO41315.1"/>
    </source>
</evidence>
<dbReference type="NCBIfam" id="TIGR00211">
    <property type="entry name" value="glyS"/>
    <property type="match status" value="1"/>
</dbReference>
<dbReference type="PRINTS" id="PR01045">
    <property type="entry name" value="TRNASYNTHGB"/>
</dbReference>
<evidence type="ECO:0000256" key="10">
    <source>
        <dbReference type="HAMAP-Rule" id="MF_00255"/>
    </source>
</evidence>
<dbReference type="SUPFAM" id="SSF109604">
    <property type="entry name" value="HD-domain/PDEase-like"/>
    <property type="match status" value="1"/>
</dbReference>
<keyword evidence="6 10" id="KW-0067">ATP-binding</keyword>
<evidence type="ECO:0000256" key="3">
    <source>
        <dbReference type="ARBA" id="ARBA00022490"/>
    </source>
</evidence>
<evidence type="ECO:0000256" key="9">
    <source>
        <dbReference type="ARBA" id="ARBA00047937"/>
    </source>
</evidence>
<comment type="subcellular location">
    <subcellularLocation>
        <location evidence="1 10">Cytoplasm</location>
    </subcellularLocation>
</comment>
<dbReference type="GO" id="GO:0005829">
    <property type="term" value="C:cytosol"/>
    <property type="evidence" value="ECO:0007669"/>
    <property type="project" value="TreeGrafter"/>
</dbReference>
<evidence type="ECO:0000256" key="4">
    <source>
        <dbReference type="ARBA" id="ARBA00022598"/>
    </source>
</evidence>
<dbReference type="GO" id="GO:0005524">
    <property type="term" value="F:ATP binding"/>
    <property type="evidence" value="ECO:0007669"/>
    <property type="project" value="UniProtKB-UniRule"/>
</dbReference>
<evidence type="ECO:0000313" key="13">
    <source>
        <dbReference type="Proteomes" id="UP000004925"/>
    </source>
</evidence>
<dbReference type="eggNOG" id="COG0751">
    <property type="taxonomic scope" value="Bacteria"/>
</dbReference>
<dbReference type="InterPro" id="IPR008909">
    <property type="entry name" value="DALR_anticod-bd"/>
</dbReference>
<evidence type="ECO:0000256" key="6">
    <source>
        <dbReference type="ARBA" id="ARBA00022840"/>
    </source>
</evidence>
<dbReference type="EMBL" id="ACDE02000016">
    <property type="protein sequence ID" value="EEO41315.1"/>
    <property type="molecule type" value="Genomic_DNA"/>
</dbReference>
<keyword evidence="7 10" id="KW-0648">Protein biosynthesis</keyword>
<dbReference type="HOGENOM" id="CLU_007220_2_2_0"/>
<dbReference type="Proteomes" id="UP000004925">
    <property type="component" value="Unassembled WGS sequence"/>
</dbReference>
<comment type="catalytic activity">
    <reaction evidence="9 10">
        <text>tRNA(Gly) + glycine + ATP = glycyl-tRNA(Gly) + AMP + diphosphate</text>
        <dbReference type="Rhea" id="RHEA:16013"/>
        <dbReference type="Rhea" id="RHEA-COMP:9664"/>
        <dbReference type="Rhea" id="RHEA-COMP:9683"/>
        <dbReference type="ChEBI" id="CHEBI:30616"/>
        <dbReference type="ChEBI" id="CHEBI:33019"/>
        <dbReference type="ChEBI" id="CHEBI:57305"/>
        <dbReference type="ChEBI" id="CHEBI:78442"/>
        <dbReference type="ChEBI" id="CHEBI:78522"/>
        <dbReference type="ChEBI" id="CHEBI:456215"/>
        <dbReference type="EC" id="6.1.1.14"/>
    </reaction>
</comment>
<reference evidence="12 13" key="1">
    <citation type="submission" date="2011-10" db="EMBL/GenBank/DDBJ databases">
        <title>The Genome Sequence of Fusobacterium sp. 4_1_13.</title>
        <authorList>
            <consortium name="The Broad Institute Genome Sequencing Platform"/>
            <person name="Earl A."/>
            <person name="Ward D."/>
            <person name="Feldgarden M."/>
            <person name="Gevers D."/>
            <person name="Strauss J."/>
            <person name="Ambrose C."/>
            <person name="Allen-Vercoe E."/>
            <person name="Young S.K."/>
            <person name="Zeng Q."/>
            <person name="Gargeya S."/>
            <person name="Fitzgerald M."/>
            <person name="Haas B."/>
            <person name="Abouelleil A."/>
            <person name="Alvarado L."/>
            <person name="Arachchi H.M."/>
            <person name="Berlin A."/>
            <person name="Brown A."/>
            <person name="Chapman S.B."/>
            <person name="Chen Z."/>
            <person name="Dunbar C."/>
            <person name="Freedman E."/>
            <person name="Gearin G."/>
            <person name="Goldberg J."/>
            <person name="Griggs A."/>
            <person name="Gujja S."/>
            <person name="Heiman D."/>
            <person name="Howarth C."/>
            <person name="Larson L."/>
            <person name="Lui A."/>
            <person name="MacDonald P.J."/>
            <person name="Montmayeur A."/>
            <person name="Murphy C."/>
            <person name="Neiman D."/>
            <person name="Pearson M."/>
            <person name="Priest M."/>
            <person name="Roberts A."/>
            <person name="Saif S."/>
            <person name="Shea T."/>
            <person name="Shenoy N."/>
            <person name="Sisk P."/>
            <person name="Stolte C."/>
            <person name="Sykes S."/>
            <person name="Wortman J."/>
            <person name="Nusbaum C."/>
            <person name="Birren B."/>
        </authorList>
    </citation>
    <scope>NUCLEOTIDE SEQUENCE [LARGE SCALE GENOMIC DNA]</scope>
    <source>
        <strain evidence="12 13">4_1_13</strain>
    </source>
</reference>
<protein>
    <recommendedName>
        <fullName evidence="10">Glycine--tRNA ligase beta subunit</fullName>
        <ecNumber evidence="10">6.1.1.14</ecNumber>
    </recommendedName>
    <alternativeName>
        <fullName evidence="10">Glycyl-tRNA synthetase beta subunit</fullName>
        <shortName evidence="10">GlyRS</shortName>
    </alternativeName>
</protein>
<feature type="domain" description="DALR anticodon binding" evidence="11">
    <location>
        <begin position="580"/>
        <end position="676"/>
    </location>
</feature>
<dbReference type="RefSeq" id="WP_008803657.1">
    <property type="nucleotide sequence ID" value="NZ_KQ235736.1"/>
</dbReference>
<evidence type="ECO:0000256" key="8">
    <source>
        <dbReference type="ARBA" id="ARBA00023146"/>
    </source>
</evidence>
<dbReference type="Pfam" id="PF05746">
    <property type="entry name" value="DALR_1"/>
    <property type="match status" value="1"/>
</dbReference>
<keyword evidence="4 10" id="KW-0436">Ligase</keyword>
<comment type="subunit">
    <text evidence="10">Tetramer of two alpha and two beta subunits.</text>
</comment>
<comment type="caution">
    <text evidence="12">The sequence shown here is derived from an EMBL/GenBank/DDBJ whole genome shotgun (WGS) entry which is preliminary data.</text>
</comment>
<dbReference type="InterPro" id="IPR006194">
    <property type="entry name" value="Gly-tRNA-synth_heterodimer"/>
</dbReference>
<gene>
    <name evidence="10" type="primary">glyS</name>
    <name evidence="12" type="ORF">FSCG_02028</name>
</gene>
<evidence type="ECO:0000256" key="7">
    <source>
        <dbReference type="ARBA" id="ARBA00022917"/>
    </source>
</evidence>
<organism evidence="12 13">
    <name type="scientific">Fusobacterium vincentii 4_1_13</name>
    <dbReference type="NCBI Taxonomy" id="469606"/>
    <lineage>
        <taxon>Bacteria</taxon>
        <taxon>Fusobacteriati</taxon>
        <taxon>Fusobacteriota</taxon>
        <taxon>Fusobacteriia</taxon>
        <taxon>Fusobacteriales</taxon>
        <taxon>Fusobacteriaceae</taxon>
        <taxon>Fusobacterium</taxon>
    </lineage>
</organism>
<dbReference type="GO" id="GO:0006420">
    <property type="term" value="P:arginyl-tRNA aminoacylation"/>
    <property type="evidence" value="ECO:0007669"/>
    <property type="project" value="InterPro"/>
</dbReference>
<dbReference type="PANTHER" id="PTHR30075">
    <property type="entry name" value="GLYCYL-TRNA SYNTHETASE"/>
    <property type="match status" value="1"/>
</dbReference>
<dbReference type="GO" id="GO:0006426">
    <property type="term" value="P:glycyl-tRNA aminoacylation"/>
    <property type="evidence" value="ECO:0007669"/>
    <property type="project" value="UniProtKB-UniRule"/>
</dbReference>
<dbReference type="InterPro" id="IPR015944">
    <property type="entry name" value="Gly-tRNA-synth_bsu"/>
</dbReference>
<sequence length="686" mass="78979">MELLFEIGMEEIPARFLNQALEDLKSNFERKLKNNRIKFSGVKTYGTPRRLVLIADEVAEMQEDLDELNIGPSRERAYKNGVLTKAGEGFLKAHRIEEEQIEIIKNDKGEYIAFKRFSKGKPTETILPEILKALVLEETFPKSMRWSDKTIRFARPIEWFLALYGDKVVDFEIEGIKSSNKSKGHRFFGKEFEVSSVEDYLKKIRENNVIIDISERRKMIEEMINNSLLEDEKVDVDEALLDEVTNLVEHPFAIVGNFSEDFLEVPQEVLIISMKVHQRYFPVLSKKGKLLPKFIVIRNGIDFSENVKKGNEKVLSARLADARFFYYEDLKTPLDNNVEKLKTVVFQKDLGTIYDKVKRCEKIAEFLVEKLKYNYMKEDILRTVKLAKADLVSNMINEKEFTKLQGFMGENYALKGGEEIGVALGIKEHYYPRFQGDLLPSGIEGIIAGISDRIDTLVGCFGVGVIPTGSKDPFALRRTALGIVNIIIKANLDISLKDLVKVSLDALEADKVLKTDRAKVETDVLDFLKQRIINVFTDMKYRKDVILSVLDKDADNITNALEIVRVITEKLSKDKMQALLQTVKRVFNIMKGSKDVTIKEKLFKNDIEKTLYTESKKVEEEVEKAIKEKEYADYFEKLFTLVPTIDKYFDTVIVMDEDKNVRDNRIGQLTCIMNLFDRIAYLNKLD</sequence>
<dbReference type="GO" id="GO:0004820">
    <property type="term" value="F:glycine-tRNA ligase activity"/>
    <property type="evidence" value="ECO:0007669"/>
    <property type="project" value="UniProtKB-UniRule"/>
</dbReference>
<dbReference type="EC" id="6.1.1.14" evidence="10"/>
<name>A0A0M1VXA3_FUSVC</name>
<dbReference type="Pfam" id="PF02092">
    <property type="entry name" value="tRNA_synt_2f"/>
    <property type="match status" value="1"/>
</dbReference>
<dbReference type="AlphaFoldDB" id="A0A0M1VXA3"/>
<evidence type="ECO:0000256" key="2">
    <source>
        <dbReference type="ARBA" id="ARBA00008226"/>
    </source>
</evidence>
<dbReference type="GO" id="GO:0004814">
    <property type="term" value="F:arginine-tRNA ligase activity"/>
    <property type="evidence" value="ECO:0007669"/>
    <property type="project" value="InterPro"/>
</dbReference>